<gene>
    <name evidence="1" type="ORF">V0288_04610</name>
</gene>
<organism evidence="1 2">
    <name type="scientific">Pannus brasiliensis CCIBt3594</name>
    <dbReference type="NCBI Taxonomy" id="1427578"/>
    <lineage>
        <taxon>Bacteria</taxon>
        <taxon>Bacillati</taxon>
        <taxon>Cyanobacteriota</taxon>
        <taxon>Cyanophyceae</taxon>
        <taxon>Oscillatoriophycideae</taxon>
        <taxon>Chroococcales</taxon>
        <taxon>Microcystaceae</taxon>
        <taxon>Pannus</taxon>
    </lineage>
</organism>
<sequence length="73" mass="8489">MNHQLIFEATDMELQLGDEVSPDDFVAYQQAMKYRDLFLVRKLSFRDYIDALSSLPIDIDAYLENMAITLNLV</sequence>
<protein>
    <submittedName>
        <fullName evidence="1">Uncharacterized protein</fullName>
    </submittedName>
</protein>
<evidence type="ECO:0000313" key="2">
    <source>
        <dbReference type="Proteomes" id="UP001328733"/>
    </source>
</evidence>
<evidence type="ECO:0000313" key="1">
    <source>
        <dbReference type="EMBL" id="MEG3436393.1"/>
    </source>
</evidence>
<accession>A0AAW9QH32</accession>
<proteinExistence type="predicted"/>
<dbReference type="RefSeq" id="WP_332863849.1">
    <property type="nucleotide sequence ID" value="NZ_JBAFSM010000006.1"/>
</dbReference>
<dbReference type="Proteomes" id="UP001328733">
    <property type="component" value="Unassembled WGS sequence"/>
</dbReference>
<dbReference type="EMBL" id="JBAFSM010000006">
    <property type="protein sequence ID" value="MEG3436393.1"/>
    <property type="molecule type" value="Genomic_DNA"/>
</dbReference>
<dbReference type="AlphaFoldDB" id="A0AAW9QH32"/>
<reference evidence="1 2" key="1">
    <citation type="submission" date="2024-01" db="EMBL/GenBank/DDBJ databases">
        <title>Genomic insights into the taxonomy and metabolism of the cyanobacterium Pannus brasiliensis CCIBt3594.</title>
        <authorList>
            <person name="Machado M."/>
            <person name="Botero N.B."/>
            <person name="Andreote A.P.D."/>
            <person name="Feitosa A.M.T."/>
            <person name="Popin R."/>
            <person name="Sivonen K."/>
            <person name="Fiore M.F."/>
        </authorList>
    </citation>
    <scope>NUCLEOTIDE SEQUENCE [LARGE SCALE GENOMIC DNA]</scope>
    <source>
        <strain evidence="1 2">CCIBt3594</strain>
    </source>
</reference>
<keyword evidence="2" id="KW-1185">Reference proteome</keyword>
<name>A0AAW9QH32_9CHRO</name>
<comment type="caution">
    <text evidence="1">The sequence shown here is derived from an EMBL/GenBank/DDBJ whole genome shotgun (WGS) entry which is preliminary data.</text>
</comment>